<evidence type="ECO:0000313" key="2">
    <source>
        <dbReference type="Proteomes" id="UP001056120"/>
    </source>
</evidence>
<sequence>MKCLVSLNLPELVRDFVLKEEIWKDCLVSTIVWDGQELPYERVVKIRIEGVLIVLRDANTYRKIAEAYGTVIEPFEFSWETLDVSAGTCLVLHGSGKRIDEEMHLIWKNRTFQIWIREVEHQWPPDLNWNQSPVKSGEVGVQETGRMDLEEGEIQTVGGSDTVAEAGFPVPALPVNRGGGRVSNRKPACTAWGNKVGTCGSGFPRLTSYPSQ</sequence>
<protein>
    <submittedName>
        <fullName evidence="1">Uncharacterized protein</fullName>
    </submittedName>
</protein>
<reference evidence="2" key="1">
    <citation type="journal article" date="2022" name="Mol. Ecol. Resour.">
        <title>The genomes of chicory, endive, great burdock and yacon provide insights into Asteraceae palaeo-polyploidization history and plant inulin production.</title>
        <authorList>
            <person name="Fan W."/>
            <person name="Wang S."/>
            <person name="Wang H."/>
            <person name="Wang A."/>
            <person name="Jiang F."/>
            <person name="Liu H."/>
            <person name="Zhao H."/>
            <person name="Xu D."/>
            <person name="Zhang Y."/>
        </authorList>
    </citation>
    <scope>NUCLEOTIDE SEQUENCE [LARGE SCALE GENOMIC DNA]</scope>
    <source>
        <strain evidence="2">cv. Yunnan</strain>
    </source>
</reference>
<name>A0ACB9HEI4_9ASTR</name>
<gene>
    <name evidence="1" type="ORF">L1987_36918</name>
</gene>
<keyword evidence="2" id="KW-1185">Reference proteome</keyword>
<reference evidence="1 2" key="2">
    <citation type="journal article" date="2022" name="Mol. Ecol. Resour.">
        <title>The genomes of chicory, endive, great burdock and yacon provide insights into Asteraceae paleo-polyploidization history and plant inulin production.</title>
        <authorList>
            <person name="Fan W."/>
            <person name="Wang S."/>
            <person name="Wang H."/>
            <person name="Wang A."/>
            <person name="Jiang F."/>
            <person name="Liu H."/>
            <person name="Zhao H."/>
            <person name="Xu D."/>
            <person name="Zhang Y."/>
        </authorList>
    </citation>
    <scope>NUCLEOTIDE SEQUENCE [LARGE SCALE GENOMIC DNA]</scope>
    <source>
        <strain evidence="2">cv. Yunnan</strain>
        <tissue evidence="1">Leaves</tissue>
    </source>
</reference>
<proteinExistence type="predicted"/>
<organism evidence="1 2">
    <name type="scientific">Smallanthus sonchifolius</name>
    <dbReference type="NCBI Taxonomy" id="185202"/>
    <lineage>
        <taxon>Eukaryota</taxon>
        <taxon>Viridiplantae</taxon>
        <taxon>Streptophyta</taxon>
        <taxon>Embryophyta</taxon>
        <taxon>Tracheophyta</taxon>
        <taxon>Spermatophyta</taxon>
        <taxon>Magnoliopsida</taxon>
        <taxon>eudicotyledons</taxon>
        <taxon>Gunneridae</taxon>
        <taxon>Pentapetalae</taxon>
        <taxon>asterids</taxon>
        <taxon>campanulids</taxon>
        <taxon>Asterales</taxon>
        <taxon>Asteraceae</taxon>
        <taxon>Asteroideae</taxon>
        <taxon>Heliantheae alliance</taxon>
        <taxon>Millerieae</taxon>
        <taxon>Smallanthus</taxon>
    </lineage>
</organism>
<comment type="caution">
    <text evidence="1">The sequence shown here is derived from an EMBL/GenBank/DDBJ whole genome shotgun (WGS) entry which is preliminary data.</text>
</comment>
<accession>A0ACB9HEI4</accession>
<dbReference type="EMBL" id="CM042029">
    <property type="protein sequence ID" value="KAI3794289.1"/>
    <property type="molecule type" value="Genomic_DNA"/>
</dbReference>
<dbReference type="Proteomes" id="UP001056120">
    <property type="component" value="Linkage Group LG12"/>
</dbReference>
<evidence type="ECO:0000313" key="1">
    <source>
        <dbReference type="EMBL" id="KAI3794289.1"/>
    </source>
</evidence>